<dbReference type="GO" id="GO:0017004">
    <property type="term" value="P:cytochrome complex assembly"/>
    <property type="evidence" value="ECO:0007669"/>
    <property type="project" value="UniProtKB-KW"/>
</dbReference>
<evidence type="ECO:0000256" key="4">
    <source>
        <dbReference type="ARBA" id="ARBA00016461"/>
    </source>
</evidence>
<evidence type="ECO:0000256" key="6">
    <source>
        <dbReference type="ARBA" id="ARBA00022475"/>
    </source>
</evidence>
<dbReference type="GO" id="GO:0015886">
    <property type="term" value="P:heme transport"/>
    <property type="evidence" value="ECO:0007669"/>
    <property type="project" value="InterPro"/>
</dbReference>
<evidence type="ECO:0000256" key="2">
    <source>
        <dbReference type="ARBA" id="ARBA00004377"/>
    </source>
</evidence>
<reference evidence="13 14" key="1">
    <citation type="submission" date="2020-04" db="EMBL/GenBank/DDBJ databases">
        <title>Enterovirga sp. isolate from soil.</title>
        <authorList>
            <person name="Chea S."/>
            <person name="Kim D.-U."/>
        </authorList>
    </citation>
    <scope>NUCLEOTIDE SEQUENCE [LARGE SCALE GENOMIC DNA]</scope>
    <source>
        <strain evidence="13 14">DB1703</strain>
    </source>
</reference>
<evidence type="ECO:0000256" key="7">
    <source>
        <dbReference type="ARBA" id="ARBA00022519"/>
    </source>
</evidence>
<keyword evidence="6 12" id="KW-1003">Cell membrane</keyword>
<feature type="transmembrane region" description="Helical" evidence="12">
    <location>
        <begin position="12"/>
        <end position="31"/>
    </location>
</feature>
<keyword evidence="14" id="KW-1185">Reference proteome</keyword>
<sequence>MEEAGRHAVFIWSAYGATTLIALGLVIRAVLDHRAQRRALARLEAAGAVPPGRKAARG</sequence>
<protein>
    <recommendedName>
        <fullName evidence="4 12">Heme exporter protein D</fullName>
    </recommendedName>
</protein>
<dbReference type="InterPro" id="IPR007078">
    <property type="entry name" value="Haem_export_protD_CcmD"/>
</dbReference>
<evidence type="ECO:0000256" key="1">
    <source>
        <dbReference type="ARBA" id="ARBA00002442"/>
    </source>
</evidence>
<comment type="caution">
    <text evidence="13">The sequence shown here is derived from an EMBL/GenBank/DDBJ whole genome shotgun (WGS) entry which is preliminary data.</text>
</comment>
<keyword evidence="10 12" id="KW-1133">Transmembrane helix</keyword>
<evidence type="ECO:0000256" key="5">
    <source>
        <dbReference type="ARBA" id="ARBA00022448"/>
    </source>
</evidence>
<keyword evidence="5 12" id="KW-0813">Transport</keyword>
<evidence type="ECO:0000256" key="11">
    <source>
        <dbReference type="ARBA" id="ARBA00023136"/>
    </source>
</evidence>
<dbReference type="GO" id="GO:0005886">
    <property type="term" value="C:plasma membrane"/>
    <property type="evidence" value="ECO:0007669"/>
    <property type="project" value="UniProtKB-SubCell"/>
</dbReference>
<accession>A0A849IBC8</accession>
<keyword evidence="9 12" id="KW-0201">Cytochrome c-type biogenesis</keyword>
<evidence type="ECO:0000313" key="14">
    <source>
        <dbReference type="Proteomes" id="UP000564885"/>
    </source>
</evidence>
<evidence type="ECO:0000256" key="12">
    <source>
        <dbReference type="RuleBase" id="RU363101"/>
    </source>
</evidence>
<evidence type="ECO:0000256" key="10">
    <source>
        <dbReference type="ARBA" id="ARBA00022989"/>
    </source>
</evidence>
<name>A0A849IBC8_9HYPH</name>
<keyword evidence="11 12" id="KW-0472">Membrane</keyword>
<keyword evidence="8 12" id="KW-0812">Transmembrane</keyword>
<evidence type="ECO:0000256" key="3">
    <source>
        <dbReference type="ARBA" id="ARBA00008741"/>
    </source>
</evidence>
<evidence type="ECO:0000256" key="9">
    <source>
        <dbReference type="ARBA" id="ARBA00022748"/>
    </source>
</evidence>
<dbReference type="Proteomes" id="UP000564885">
    <property type="component" value="Unassembled WGS sequence"/>
</dbReference>
<evidence type="ECO:0000256" key="8">
    <source>
        <dbReference type="ARBA" id="ARBA00022692"/>
    </source>
</evidence>
<organism evidence="13 14">
    <name type="scientific">Enterovirga aerilata</name>
    <dbReference type="NCBI Taxonomy" id="2730920"/>
    <lineage>
        <taxon>Bacteria</taxon>
        <taxon>Pseudomonadati</taxon>
        <taxon>Pseudomonadota</taxon>
        <taxon>Alphaproteobacteria</taxon>
        <taxon>Hyphomicrobiales</taxon>
        <taxon>Methylobacteriaceae</taxon>
        <taxon>Enterovirga</taxon>
    </lineage>
</organism>
<keyword evidence="7 12" id="KW-0997">Cell inner membrane</keyword>
<comment type="function">
    <text evidence="1 12">Required for the export of heme to the periplasm for the biogenesis of c-type cytochromes.</text>
</comment>
<comment type="subcellular location">
    <subcellularLocation>
        <location evidence="2 12">Cell inner membrane</location>
        <topology evidence="2 12">Single-pass membrane protein</topology>
    </subcellularLocation>
</comment>
<dbReference type="NCBIfam" id="TIGR03141">
    <property type="entry name" value="cytochro_ccmD"/>
    <property type="match status" value="1"/>
</dbReference>
<dbReference type="AlphaFoldDB" id="A0A849IBC8"/>
<gene>
    <name evidence="13" type="primary">ccmD</name>
    <name evidence="13" type="ORF">HJG44_14350</name>
</gene>
<proteinExistence type="inferred from homology"/>
<evidence type="ECO:0000313" key="13">
    <source>
        <dbReference type="EMBL" id="NNM73565.1"/>
    </source>
</evidence>
<comment type="similarity">
    <text evidence="3 12">Belongs to the CcmD/CycX/HelD family.</text>
</comment>
<dbReference type="Pfam" id="PF04995">
    <property type="entry name" value="CcmD"/>
    <property type="match status" value="1"/>
</dbReference>
<dbReference type="EMBL" id="JABEPP010000004">
    <property type="protein sequence ID" value="NNM73565.1"/>
    <property type="molecule type" value="Genomic_DNA"/>
</dbReference>